<dbReference type="Gene3D" id="3.90.550.10">
    <property type="entry name" value="Spore Coat Polysaccharide Biosynthesis Protein SpsA, Chain A"/>
    <property type="match status" value="1"/>
</dbReference>
<dbReference type="InterPro" id="IPR001173">
    <property type="entry name" value="Glyco_trans_2-like"/>
</dbReference>
<dbReference type="EMBL" id="JBHLUB010000031">
    <property type="protein sequence ID" value="MFC0582687.1"/>
    <property type="molecule type" value="Genomic_DNA"/>
</dbReference>
<proteinExistence type="predicted"/>
<keyword evidence="3" id="KW-0328">Glycosyltransferase</keyword>
<evidence type="ECO:0000259" key="1">
    <source>
        <dbReference type="Pfam" id="PF00535"/>
    </source>
</evidence>
<keyword evidence="3" id="KW-0808">Transferase</keyword>
<dbReference type="EC" id="2.4.-.-" evidence="3"/>
<gene>
    <name evidence="3" type="ORF">ACFFFR_09905</name>
</gene>
<comment type="caution">
    <text evidence="3">The sequence shown here is derived from an EMBL/GenBank/DDBJ whole genome shotgun (WGS) entry which is preliminary data.</text>
</comment>
<accession>A0ABV6PC51</accession>
<reference evidence="3 4" key="1">
    <citation type="submission" date="2024-09" db="EMBL/GenBank/DDBJ databases">
        <authorList>
            <person name="Sun Q."/>
            <person name="Mori K."/>
        </authorList>
    </citation>
    <scope>NUCLEOTIDE SEQUENCE [LARGE SCALE GENOMIC DNA]</scope>
    <source>
        <strain evidence="3 4">NCAIM B.02604</strain>
    </source>
</reference>
<dbReference type="InterPro" id="IPR029044">
    <property type="entry name" value="Nucleotide-diphossugar_trans"/>
</dbReference>
<name>A0ABV6PC51_9MICC</name>
<evidence type="ECO:0000313" key="4">
    <source>
        <dbReference type="Proteomes" id="UP001589862"/>
    </source>
</evidence>
<dbReference type="GO" id="GO:0016757">
    <property type="term" value="F:glycosyltransferase activity"/>
    <property type="evidence" value="ECO:0007669"/>
    <property type="project" value="UniProtKB-KW"/>
</dbReference>
<protein>
    <submittedName>
        <fullName evidence="3">Glycosyltransferase</fullName>
        <ecNumber evidence="3">2.4.-.-</ecNumber>
    </submittedName>
</protein>
<dbReference type="Pfam" id="PF13524">
    <property type="entry name" value="Glyco_trans_1_2"/>
    <property type="match status" value="1"/>
</dbReference>
<dbReference type="InterPro" id="IPR055259">
    <property type="entry name" value="YkvP/CgeB_Glyco_trans-like"/>
</dbReference>
<dbReference type="PANTHER" id="PTHR22916:SF3">
    <property type="entry name" value="UDP-GLCNAC:BETAGAL BETA-1,3-N-ACETYLGLUCOSAMINYLTRANSFERASE-LIKE PROTEIN 1"/>
    <property type="match status" value="1"/>
</dbReference>
<dbReference type="CDD" id="cd00761">
    <property type="entry name" value="Glyco_tranf_GTA_type"/>
    <property type="match status" value="1"/>
</dbReference>
<dbReference type="PANTHER" id="PTHR22916">
    <property type="entry name" value="GLYCOSYLTRANSFERASE"/>
    <property type="match status" value="1"/>
</dbReference>
<dbReference type="SUPFAM" id="SSF53448">
    <property type="entry name" value="Nucleotide-diphospho-sugar transferases"/>
    <property type="match status" value="1"/>
</dbReference>
<dbReference type="Pfam" id="PF00535">
    <property type="entry name" value="Glycos_transf_2"/>
    <property type="match status" value="1"/>
</dbReference>
<dbReference type="Proteomes" id="UP001589862">
    <property type="component" value="Unassembled WGS sequence"/>
</dbReference>
<evidence type="ECO:0000313" key="3">
    <source>
        <dbReference type="EMBL" id="MFC0582687.1"/>
    </source>
</evidence>
<sequence>MRRASEELIQERISELRKQLIADDKFLKFLEPDHFDPEALKAEHQKSQPRRTPAQDLFAGESLVARKNKLAKNAFRLPELSAGIATKKVQQRIGIICDEFLYKSFVGLADFVPITPENYRDVGDIDVLLLASTWRGIDGVSWQGVTRRDGELQTLLLHTIVPYFRGQDVPIVFYSKEDPPNFIHFLPFAKVSDVIFTSAEEMIPRYQEECPQAESIGVLPFGVNPLHHSPLGHRSGTQDVIPFAGSWFNHKYAPRGKWGRQILRGVVNSSRHDLLIFDRNSDLDRDRYYFPVEFLGAVMPSIGHDELLSLLRLSDIAINLNSVQDSRTMYANRVVELQATGTLVLSNYNAGINSRYPQVHTANSARDVQDLLENLKLGELRRIQADGIRDVFTHDLTSYRIDDILRSVGLQGPERHLRVAVTSSDIDDQLRTDFAAQTYGNLEVISENDFAARAAEFDIRLDASTDFAYGPHYVQDIVNGFHYSAASSVQKVVGTVESTDKLSHQYRRDIDGTGSSATYLGVPQIEEPQSCYVLDNFEIQTRGVDKVVLQPAIDRPAFSVIVPIYNNGRHLEHKCFASLRRSSMFEQMEVIFVDDGSTDPLTHEVIDRLAAQYRNVKVYKFPAGGSGSASRPRNKGLELVTADYVTYLDPDNEALNDGFAALWQELQETGADFALGNMSRWRSGHRVSRYVGILRSRLKALSERIIRLQPRSIVDLGFQPMSIQALMANTEWLTSLGIEQPVGAVGQDSFFFQQMFYYATSIATVGKTIHTYYGEVADSVVNTVSARFFEKYRPLEAARAAWLREIGLLEEYKEARLENFLGGWYLAKLPQVMASEVAAAEQTILDLTDYYGGFAWSDPVIIEFMQRKGKITETEAAALMKQAEQNER</sequence>
<feature type="domain" description="Spore protein YkvP/CgeB glycosyl transferase-like" evidence="2">
    <location>
        <begin position="300"/>
        <end position="405"/>
    </location>
</feature>
<organism evidence="3 4">
    <name type="scientific">Micrococcoides hystricis</name>
    <dbReference type="NCBI Taxonomy" id="1572761"/>
    <lineage>
        <taxon>Bacteria</taxon>
        <taxon>Bacillati</taxon>
        <taxon>Actinomycetota</taxon>
        <taxon>Actinomycetes</taxon>
        <taxon>Micrococcales</taxon>
        <taxon>Micrococcaceae</taxon>
        <taxon>Micrococcoides</taxon>
    </lineage>
</organism>
<feature type="domain" description="Glycosyltransferase 2-like" evidence="1">
    <location>
        <begin position="559"/>
        <end position="682"/>
    </location>
</feature>
<keyword evidence="4" id="KW-1185">Reference proteome</keyword>
<dbReference type="RefSeq" id="WP_377460033.1">
    <property type="nucleotide sequence ID" value="NZ_JBHLUB010000031.1"/>
</dbReference>
<evidence type="ECO:0000259" key="2">
    <source>
        <dbReference type="Pfam" id="PF13524"/>
    </source>
</evidence>